<accession>B1MYA8</accession>
<dbReference type="STRING" id="349519.LCK_00678"/>
<dbReference type="Proteomes" id="UP000002166">
    <property type="component" value="Chromosome"/>
</dbReference>
<evidence type="ECO:0000313" key="5">
    <source>
        <dbReference type="Proteomes" id="UP000002166"/>
    </source>
</evidence>
<evidence type="ECO:0000256" key="2">
    <source>
        <dbReference type="ARBA" id="ARBA00044777"/>
    </source>
</evidence>
<dbReference type="Gene3D" id="6.10.250.2410">
    <property type="match status" value="1"/>
</dbReference>
<dbReference type="GO" id="GO:0005737">
    <property type="term" value="C:cytoplasm"/>
    <property type="evidence" value="ECO:0007669"/>
    <property type="project" value="UniProtKB-SubCell"/>
</dbReference>
<evidence type="ECO:0000313" key="4">
    <source>
        <dbReference type="EMBL" id="ACA82510.1"/>
    </source>
</evidence>
<dbReference type="Pfam" id="PF02616">
    <property type="entry name" value="SMC_ScpA"/>
    <property type="match status" value="1"/>
</dbReference>
<dbReference type="Gene3D" id="1.10.10.580">
    <property type="entry name" value="Structural maintenance of chromosome 1. Chain E"/>
    <property type="match status" value="1"/>
</dbReference>
<organism evidence="4 5">
    <name type="scientific">Leuconostoc citreum (strain KM20)</name>
    <dbReference type="NCBI Taxonomy" id="349519"/>
    <lineage>
        <taxon>Bacteria</taxon>
        <taxon>Bacillati</taxon>
        <taxon>Bacillota</taxon>
        <taxon>Bacilli</taxon>
        <taxon>Lactobacillales</taxon>
        <taxon>Lactobacillaceae</taxon>
        <taxon>Leuconostoc</taxon>
    </lineage>
</organism>
<keyword evidence="3" id="KW-0131">Cell cycle</keyword>
<dbReference type="OrthoDB" id="9811016at2"/>
<comment type="subunit">
    <text evidence="3">Component of a cohesin-like complex composed of ScpA, ScpB and the Smc homodimer, in which ScpA and ScpB bind to the head domain of Smc. The presence of the three proteins is required for the association of the complex with DNA.</text>
</comment>
<gene>
    <name evidence="3" type="primary">scpA</name>
    <name evidence="4" type="ordered locus">LCK_00678</name>
</gene>
<dbReference type="eggNOG" id="COG1354">
    <property type="taxonomic scope" value="Bacteria"/>
</dbReference>
<dbReference type="InterPro" id="IPR003768">
    <property type="entry name" value="ScpA"/>
</dbReference>
<comment type="similarity">
    <text evidence="3">Belongs to the ScpA family.</text>
</comment>
<dbReference type="KEGG" id="lci:LCK_00678"/>
<evidence type="ECO:0000256" key="3">
    <source>
        <dbReference type="HAMAP-Rule" id="MF_01805"/>
    </source>
</evidence>
<dbReference type="InterPro" id="IPR023093">
    <property type="entry name" value="ScpA-like_C"/>
</dbReference>
<name>B1MYA8_LEUCK</name>
<dbReference type="GO" id="GO:0007059">
    <property type="term" value="P:chromosome segregation"/>
    <property type="evidence" value="ECO:0007669"/>
    <property type="project" value="UniProtKB-UniRule"/>
</dbReference>
<proteinExistence type="inferred from homology"/>
<keyword evidence="3" id="KW-0132">Cell division</keyword>
<keyword evidence="3" id="KW-0963">Cytoplasm</keyword>
<comment type="function">
    <text evidence="3">Participates in chromosomal partition during cell division. May act via the formation of a condensin-like complex containing Smc and ScpB that pull DNA away from mid-cell into both cell halves.</text>
</comment>
<dbReference type="PANTHER" id="PTHR33969">
    <property type="entry name" value="SEGREGATION AND CONDENSATION PROTEIN A"/>
    <property type="match status" value="1"/>
</dbReference>
<dbReference type="HOGENOM" id="CLU_038686_3_1_9"/>
<dbReference type="PANTHER" id="PTHR33969:SF2">
    <property type="entry name" value="SEGREGATION AND CONDENSATION PROTEIN A"/>
    <property type="match status" value="1"/>
</dbReference>
<dbReference type="GO" id="GO:0006260">
    <property type="term" value="P:DNA replication"/>
    <property type="evidence" value="ECO:0007669"/>
    <property type="project" value="UniProtKB-UniRule"/>
</dbReference>
<protein>
    <recommendedName>
        <fullName evidence="2 3">Segregation and condensation protein A</fullName>
    </recommendedName>
</protein>
<dbReference type="EMBL" id="DQ489736">
    <property type="protein sequence ID" value="ACA82510.1"/>
    <property type="molecule type" value="Genomic_DNA"/>
</dbReference>
<dbReference type="RefSeq" id="WP_004907203.1">
    <property type="nucleotide sequence ID" value="NC_010471.1"/>
</dbReference>
<dbReference type="HAMAP" id="MF_01805">
    <property type="entry name" value="ScpA"/>
    <property type="match status" value="1"/>
</dbReference>
<keyword evidence="5" id="KW-1185">Reference proteome</keyword>
<dbReference type="AlphaFoldDB" id="B1MYA8"/>
<reference evidence="4 5" key="1">
    <citation type="journal article" date="2008" name="J. Bacteriol.">
        <title>Complete genome sequence of Leuconostoc citreum KM20.</title>
        <authorList>
            <person name="Kim J.F."/>
            <person name="Jeong H."/>
            <person name="Lee J.-S."/>
            <person name="Choi S.-H."/>
            <person name="Ha M."/>
            <person name="Hur C.-G."/>
            <person name="Kim J.-S."/>
            <person name="Lee S."/>
            <person name="Park H.-S."/>
            <person name="Park Y.-H."/>
            <person name="Oh T.K."/>
        </authorList>
    </citation>
    <scope>NUCLEOTIDE SEQUENCE [LARGE SCALE GENOMIC DNA]</scope>
    <source>
        <strain evidence="4 5">KM20</strain>
    </source>
</reference>
<keyword evidence="1 3" id="KW-0159">Chromosome partition</keyword>
<sequence length="258" mass="29543">MEKNIVTQRLTIKLSEFEGPLDLLLHLIKKAELDIFDLPIAVITEQYLSFIQKQQSMQLDVTSEYLVMAATLVQIKSSDLLPNDTIEVNDIEVDFLDPKETLMLQLLTYKQFQVASESLRERENTNQQSFSRLPALSPEFNQMAIKPLAPGLELIDLQVAFEHLLRKKRQQQPISRRVVSEKFTLTMAFDYIAQQLQGQPRGAVIAFDDLFENMADKEAMVMIFLALLEMAKETKISFHQADASADIFLEIETLSDDE</sequence>
<dbReference type="GO" id="GO:0051301">
    <property type="term" value="P:cell division"/>
    <property type="evidence" value="ECO:0007669"/>
    <property type="project" value="UniProtKB-KW"/>
</dbReference>
<comment type="subcellular location">
    <subcellularLocation>
        <location evidence="3">Cytoplasm</location>
    </subcellularLocation>
    <text evidence="3">Associated with two foci at the outer edges of the nucleoid region in young cells, and at four foci within both cell halves in older cells.</text>
</comment>
<evidence type="ECO:0000256" key="1">
    <source>
        <dbReference type="ARBA" id="ARBA00022829"/>
    </source>
</evidence>